<protein>
    <recommendedName>
        <fullName evidence="3">DNA-binding protein</fullName>
    </recommendedName>
</protein>
<accession>A0ABV9U8W3</accession>
<gene>
    <name evidence="1" type="ORF">ACFPCY_33545</name>
</gene>
<reference evidence="2" key="1">
    <citation type="journal article" date="2019" name="Int. J. Syst. Evol. Microbiol.">
        <title>The Global Catalogue of Microorganisms (GCM) 10K type strain sequencing project: providing services to taxonomists for standard genome sequencing and annotation.</title>
        <authorList>
            <consortium name="The Broad Institute Genomics Platform"/>
            <consortium name="The Broad Institute Genome Sequencing Center for Infectious Disease"/>
            <person name="Wu L."/>
            <person name="Ma J."/>
        </authorList>
    </citation>
    <scope>NUCLEOTIDE SEQUENCE [LARGE SCALE GENOMIC DNA]</scope>
    <source>
        <strain evidence="2">KLKA75</strain>
    </source>
</reference>
<name>A0ABV9U8W3_9ACTN</name>
<sequence>MKIFKGRDPKRYTLPNEQQLRCPVCQGETFHRAFKKLNTSGAELVGLAWANKDATCMICAGCRHILWFDF</sequence>
<evidence type="ECO:0008006" key="3">
    <source>
        <dbReference type="Google" id="ProtNLM"/>
    </source>
</evidence>
<dbReference type="RefSeq" id="WP_378261989.1">
    <property type="nucleotide sequence ID" value="NZ_JBHSIT010000011.1"/>
</dbReference>
<proteinExistence type="predicted"/>
<evidence type="ECO:0000313" key="2">
    <source>
        <dbReference type="Proteomes" id="UP001595872"/>
    </source>
</evidence>
<dbReference type="EMBL" id="JBHSIT010000011">
    <property type="protein sequence ID" value="MFC4912266.1"/>
    <property type="molecule type" value="Genomic_DNA"/>
</dbReference>
<keyword evidence="2" id="KW-1185">Reference proteome</keyword>
<dbReference type="Proteomes" id="UP001595872">
    <property type="component" value="Unassembled WGS sequence"/>
</dbReference>
<comment type="caution">
    <text evidence="1">The sequence shown here is derived from an EMBL/GenBank/DDBJ whole genome shotgun (WGS) entry which is preliminary data.</text>
</comment>
<evidence type="ECO:0000313" key="1">
    <source>
        <dbReference type="EMBL" id="MFC4912266.1"/>
    </source>
</evidence>
<organism evidence="1 2">
    <name type="scientific">Actinomadura gamaensis</name>
    <dbReference type="NCBI Taxonomy" id="1763541"/>
    <lineage>
        <taxon>Bacteria</taxon>
        <taxon>Bacillati</taxon>
        <taxon>Actinomycetota</taxon>
        <taxon>Actinomycetes</taxon>
        <taxon>Streptosporangiales</taxon>
        <taxon>Thermomonosporaceae</taxon>
        <taxon>Actinomadura</taxon>
    </lineage>
</organism>